<evidence type="ECO:0000256" key="1">
    <source>
        <dbReference type="SAM" id="MobiDB-lite"/>
    </source>
</evidence>
<keyword evidence="4" id="KW-1185">Reference proteome</keyword>
<name>A0A7D5GVE2_9EURY</name>
<dbReference type="KEGG" id="halg:HUG10_00160"/>
<dbReference type="InterPro" id="IPR006626">
    <property type="entry name" value="PbH1"/>
</dbReference>
<dbReference type="Pfam" id="PF05048">
    <property type="entry name" value="NosD"/>
    <property type="match status" value="1"/>
</dbReference>
<dbReference type="AlphaFoldDB" id="A0A7D5GVE2"/>
<proteinExistence type="predicted"/>
<reference evidence="3 4" key="1">
    <citation type="submission" date="2020-07" db="EMBL/GenBank/DDBJ databases">
        <title>Gai3-2, isolated from salt lake.</title>
        <authorList>
            <person name="Cui H."/>
            <person name="Shi X."/>
        </authorList>
    </citation>
    <scope>NUCLEOTIDE SEQUENCE [LARGE SCALE GENOMIC DNA]</scope>
    <source>
        <strain evidence="3 4">Gai3-2</strain>
    </source>
</reference>
<accession>A0A7D5GVE2</accession>
<dbReference type="NCBIfam" id="TIGR03804">
    <property type="entry name" value="para_beta_helix"/>
    <property type="match status" value="2"/>
</dbReference>
<dbReference type="SUPFAM" id="SSF51126">
    <property type="entry name" value="Pectin lyase-like"/>
    <property type="match status" value="1"/>
</dbReference>
<dbReference type="Proteomes" id="UP000509750">
    <property type="component" value="Chromosome"/>
</dbReference>
<evidence type="ECO:0000313" key="4">
    <source>
        <dbReference type="Proteomes" id="UP000509750"/>
    </source>
</evidence>
<sequence length="253" mass="27017">MNRSEISDNVVQRTRYGISLGSGSSGNVISNNTVEDVDRAISVSGSNNTLVGNSALGDDRGIVVRGSNHTVANNDASALWWAVSVYGVNHTFRNNEFSGGEIQDGEGGSIQLRGSGHVIENNSLTGYYGVYVESAAGPISLQHNRLSAVRQVEVEETKLCPDPGVVITAHENVFELAFEPYSEWRYGIINHDDDMVNATNNYWGASDGPSSHDGENVTDPVTGEPANGSGMPVSEGVHFDPHLEQPPANETDS</sequence>
<dbReference type="Gene3D" id="2.160.20.10">
    <property type="entry name" value="Single-stranded right-handed beta-helix, Pectin lyase-like"/>
    <property type="match status" value="1"/>
</dbReference>
<dbReference type="RefSeq" id="WP_179167624.1">
    <property type="nucleotide sequence ID" value="NZ_CP058529.1"/>
</dbReference>
<evidence type="ECO:0000313" key="3">
    <source>
        <dbReference type="EMBL" id="QLG26049.1"/>
    </source>
</evidence>
<dbReference type="InterPro" id="IPR011050">
    <property type="entry name" value="Pectin_lyase_fold/virulence"/>
</dbReference>
<dbReference type="GeneID" id="56027199"/>
<feature type="region of interest" description="Disordered" evidence="1">
    <location>
        <begin position="201"/>
        <end position="253"/>
    </location>
</feature>
<gene>
    <name evidence="3" type="ORF">HUG10_00160</name>
</gene>
<dbReference type="SMART" id="SM00710">
    <property type="entry name" value="PbH1"/>
    <property type="match status" value="4"/>
</dbReference>
<dbReference type="InterPro" id="IPR012334">
    <property type="entry name" value="Pectin_lyas_fold"/>
</dbReference>
<protein>
    <submittedName>
        <fullName evidence="3">Right-handed parallel beta-helix repeat-containing protein</fullName>
    </submittedName>
</protein>
<dbReference type="InterPro" id="IPR022441">
    <property type="entry name" value="Para_beta_helix_rpt-2"/>
</dbReference>
<dbReference type="InterPro" id="IPR007742">
    <property type="entry name" value="NosD_dom"/>
</dbReference>
<evidence type="ECO:0000259" key="2">
    <source>
        <dbReference type="Pfam" id="PF05048"/>
    </source>
</evidence>
<dbReference type="EMBL" id="CP058529">
    <property type="protein sequence ID" value="QLG26049.1"/>
    <property type="molecule type" value="Genomic_DNA"/>
</dbReference>
<organism evidence="3 4">
    <name type="scientific">Halorarum halophilum</name>
    <dbReference type="NCBI Taxonomy" id="2743090"/>
    <lineage>
        <taxon>Archaea</taxon>
        <taxon>Methanobacteriati</taxon>
        <taxon>Methanobacteriota</taxon>
        <taxon>Stenosarchaea group</taxon>
        <taxon>Halobacteria</taxon>
        <taxon>Halobacteriales</taxon>
        <taxon>Haloferacaceae</taxon>
        <taxon>Halorarum</taxon>
    </lineage>
</organism>
<dbReference type="OrthoDB" id="239453at2157"/>
<feature type="domain" description="Periplasmic copper-binding protein NosD beta helix" evidence="2">
    <location>
        <begin position="8"/>
        <end position="145"/>
    </location>
</feature>